<evidence type="ECO:0000256" key="3">
    <source>
        <dbReference type="ARBA" id="ARBA00022801"/>
    </source>
</evidence>
<dbReference type="GO" id="GO:0004559">
    <property type="term" value="F:alpha-mannosidase activity"/>
    <property type="evidence" value="ECO:0007669"/>
    <property type="project" value="InterPro"/>
</dbReference>
<dbReference type="GO" id="GO:0046872">
    <property type="term" value="F:metal ion binding"/>
    <property type="evidence" value="ECO:0007669"/>
    <property type="project" value="UniProtKB-KW"/>
</dbReference>
<gene>
    <name evidence="6" type="ORF">AT15_05620</name>
</gene>
<dbReference type="SMART" id="SM00872">
    <property type="entry name" value="Alpha-mann_mid"/>
    <property type="match status" value="1"/>
</dbReference>
<dbReference type="SUPFAM" id="SSF88688">
    <property type="entry name" value="Families 57/38 glycoside transferase middle domain"/>
    <property type="match status" value="1"/>
</dbReference>
<dbReference type="Gene3D" id="2.70.98.30">
    <property type="entry name" value="Golgi alpha-mannosidase II, domain 4"/>
    <property type="match status" value="1"/>
</dbReference>
<proteinExistence type="inferred from homology"/>
<dbReference type="GO" id="GO:0009313">
    <property type="term" value="P:oligosaccharide catabolic process"/>
    <property type="evidence" value="ECO:0007669"/>
    <property type="project" value="TreeGrafter"/>
</dbReference>
<dbReference type="SUPFAM" id="SSF88713">
    <property type="entry name" value="Glycoside hydrolase/deacetylase"/>
    <property type="match status" value="1"/>
</dbReference>
<accession>A0A176K388</accession>
<dbReference type="InterPro" id="IPR015341">
    <property type="entry name" value="Glyco_hydro_38_cen"/>
</dbReference>
<dbReference type="InterPro" id="IPR011682">
    <property type="entry name" value="Glyco_hydro_38_C"/>
</dbReference>
<comment type="caution">
    <text evidence="6">The sequence shown here is derived from an EMBL/GenBank/DDBJ whole genome shotgun (WGS) entry which is preliminary data.</text>
</comment>
<sequence>MKKKAYILSHTHWDREWYQPYESFRFRLVKMLDEILKILLEEGDYRFFNLDGQTVVLEDYLEIKPENSELLKELIKKGKIGIGPWYVQADEFLSDGEAIIRNLLIGKESSQAWGGTQKICYLPDTFGHNSQIPQILRGFSIETALLWRGVSGDDWSWEFLWEGADGSRLFTYRLPERLGYCNSAFTPDGEKVSIEYLKTFIDKVLKRSVTEIAVLMDGCDHKHPNTCIGKIIEMLSLEKPEIEFSQVLLNDFSIEFLRRCKENIEKLRLLKGELREVNRSKDGYFNYILPNVLSSRAKNKRENFDALNWVESYAEPLSVLAFIEGKEYPEGFLKRVWKLILKNLAHDSIGGCSADQVHRDVSSRYARAIEICKNISFDSLAYLSDTNSDTARENAVVIYNPSQFETEGALEIEFDLLSDTLDVKRELILKDEKGKQIPACITNIKKQTKALSYRDGSAPIFEVYSVKALVDCSIQGNGFKTLNISSSEKVPLNHDVKRINTEALANEFLEVRLIEGGKLKITEKSSGKSVITNVFEDTGDNGDGYVYSRPAFDRAFFSNGSLKSVSCEDYGLLGQLLRAEYELLIPCELEAGGKSRSTSLKPLRIVSEVLLKKDSRRVDFRVKVHNGSRNHRLRVYFLSENIGSNAFFYKTPFDIVIRPKKVSDNRISENWIEDQPSVFPNGGVFGEIKEREQFSGYSIATRGIPEFEPVKEGVALTLFRAVGHIGSPYTLSCMTRNAGPAIETAEAQMLGELCFEYAFFFMDTLEQVIKQSSLYSKRPLCISRAGKTPVSPVNFTARYSELTALKKAEKGDGIILRCANLSSNQDNIEITLSPKIEEAWLCSLSEEPLEKLEITDGKIELSCKPKKILTIKLRV</sequence>
<name>A0A176K388_9BACT</name>
<evidence type="ECO:0000313" key="7">
    <source>
        <dbReference type="Proteomes" id="UP000077339"/>
    </source>
</evidence>
<reference evidence="6 7" key="1">
    <citation type="submission" date="2014-02" db="EMBL/GenBank/DDBJ databases">
        <title>Kosmotoga genome sequencing.</title>
        <authorList>
            <person name="Pollo S.M."/>
            <person name="Charchuk R."/>
            <person name="Nesbo C.L."/>
        </authorList>
    </citation>
    <scope>NUCLEOTIDE SEQUENCE [LARGE SCALE GENOMIC DNA]</scope>
    <source>
        <strain evidence="6 7">S304</strain>
    </source>
</reference>
<dbReference type="STRING" id="1453497.AT15_05620"/>
<protein>
    <recommendedName>
        <fullName evidence="5">Glycoside hydrolase family 38 central domain-containing protein</fullName>
    </recommendedName>
</protein>
<dbReference type="InterPro" id="IPR028995">
    <property type="entry name" value="Glyco_hydro_57/38_cen_sf"/>
</dbReference>
<evidence type="ECO:0000256" key="2">
    <source>
        <dbReference type="ARBA" id="ARBA00022723"/>
    </source>
</evidence>
<evidence type="ECO:0000256" key="1">
    <source>
        <dbReference type="ARBA" id="ARBA00009792"/>
    </source>
</evidence>
<dbReference type="InterPro" id="IPR041147">
    <property type="entry name" value="GH38_C"/>
</dbReference>
<dbReference type="Pfam" id="PF17677">
    <property type="entry name" value="Glyco_hydro38C2"/>
    <property type="match status" value="1"/>
</dbReference>
<dbReference type="PANTHER" id="PTHR46017:SF2">
    <property type="entry name" value="MANNOSYLGLYCERATE HYDROLASE"/>
    <property type="match status" value="1"/>
</dbReference>
<dbReference type="Pfam" id="PF01074">
    <property type="entry name" value="Glyco_hydro_38N"/>
    <property type="match status" value="1"/>
</dbReference>
<keyword evidence="3" id="KW-0378">Hydrolase</keyword>
<evidence type="ECO:0000259" key="5">
    <source>
        <dbReference type="SMART" id="SM00872"/>
    </source>
</evidence>
<dbReference type="InterPro" id="IPR011330">
    <property type="entry name" value="Glyco_hydro/deAcase_b/a-brl"/>
</dbReference>
<keyword evidence="4" id="KW-0326">Glycosidase</keyword>
<dbReference type="Pfam" id="PF09261">
    <property type="entry name" value="Alpha-mann_mid"/>
    <property type="match status" value="1"/>
</dbReference>
<dbReference type="Pfam" id="PF07748">
    <property type="entry name" value="Glyco_hydro_38C"/>
    <property type="match status" value="1"/>
</dbReference>
<dbReference type="AlphaFoldDB" id="A0A176K388"/>
<evidence type="ECO:0000256" key="4">
    <source>
        <dbReference type="ARBA" id="ARBA00023295"/>
    </source>
</evidence>
<dbReference type="InterPro" id="IPR011013">
    <property type="entry name" value="Gal_mutarotase_sf_dom"/>
</dbReference>
<dbReference type="PATRIC" id="fig|1453497.3.peg.1118"/>
<keyword evidence="2" id="KW-0479">Metal-binding</keyword>
<dbReference type="EMBL" id="JFHK01000003">
    <property type="protein sequence ID" value="OAA31552.1"/>
    <property type="molecule type" value="Genomic_DNA"/>
</dbReference>
<keyword evidence="7" id="KW-1185">Reference proteome</keyword>
<dbReference type="SUPFAM" id="SSF74650">
    <property type="entry name" value="Galactose mutarotase-like"/>
    <property type="match status" value="1"/>
</dbReference>
<dbReference type="OrthoDB" id="9764050at2"/>
<dbReference type="InterPro" id="IPR000602">
    <property type="entry name" value="Glyco_hydro_38_N"/>
</dbReference>
<dbReference type="InterPro" id="IPR027291">
    <property type="entry name" value="Glyco_hydro_38_N_sf"/>
</dbReference>
<dbReference type="GO" id="GO:0006013">
    <property type="term" value="P:mannose metabolic process"/>
    <property type="evidence" value="ECO:0007669"/>
    <property type="project" value="InterPro"/>
</dbReference>
<organism evidence="6 7">
    <name type="scientific">Kosmotoga arenicorallina S304</name>
    <dbReference type="NCBI Taxonomy" id="1453497"/>
    <lineage>
        <taxon>Bacteria</taxon>
        <taxon>Thermotogati</taxon>
        <taxon>Thermotogota</taxon>
        <taxon>Thermotogae</taxon>
        <taxon>Kosmotogales</taxon>
        <taxon>Kosmotogaceae</taxon>
        <taxon>Kosmotoga</taxon>
    </lineage>
</organism>
<dbReference type="RefSeq" id="WP_068345843.1">
    <property type="nucleotide sequence ID" value="NZ_JFHK01000003.1"/>
</dbReference>
<comment type="similarity">
    <text evidence="1">Belongs to the glycosyl hydrolase 38 family.</text>
</comment>
<dbReference type="Proteomes" id="UP000077339">
    <property type="component" value="Unassembled WGS sequence"/>
</dbReference>
<dbReference type="GO" id="GO:0030246">
    <property type="term" value="F:carbohydrate binding"/>
    <property type="evidence" value="ECO:0007669"/>
    <property type="project" value="InterPro"/>
</dbReference>
<evidence type="ECO:0000313" key="6">
    <source>
        <dbReference type="EMBL" id="OAA31552.1"/>
    </source>
</evidence>
<dbReference type="Gene3D" id="2.60.40.2220">
    <property type="match status" value="1"/>
</dbReference>
<dbReference type="Gene3D" id="1.20.1270.50">
    <property type="entry name" value="Glycoside hydrolase family 38, central domain"/>
    <property type="match status" value="1"/>
</dbReference>
<feature type="domain" description="Glycoside hydrolase family 38 central" evidence="5">
    <location>
        <begin position="292"/>
        <end position="365"/>
    </location>
</feature>
<dbReference type="Gene3D" id="3.20.110.10">
    <property type="entry name" value="Glycoside hydrolase 38, N terminal domain"/>
    <property type="match status" value="1"/>
</dbReference>
<dbReference type="PANTHER" id="PTHR46017">
    <property type="entry name" value="ALPHA-MANNOSIDASE 2C1"/>
    <property type="match status" value="1"/>
</dbReference>
<dbReference type="InterPro" id="IPR037094">
    <property type="entry name" value="Glyco_hydro_38_cen_sf"/>
</dbReference>